<dbReference type="Proteomes" id="UP000233837">
    <property type="component" value="Unassembled WGS sequence"/>
</dbReference>
<reference evidence="1 2" key="2">
    <citation type="journal article" date="2017" name="Nature">
        <title>The Apostasia genome and the evolution of orchids.</title>
        <authorList>
            <person name="Zhang G.Q."/>
            <person name="Liu K.W."/>
            <person name="Li Z."/>
            <person name="Lohaus R."/>
            <person name="Hsiao Y.Y."/>
            <person name="Niu S.C."/>
            <person name="Wang J.Y."/>
            <person name="Lin Y.C."/>
            <person name="Xu Q."/>
            <person name="Chen L.J."/>
            <person name="Yoshida K."/>
            <person name="Fujiwara S."/>
            <person name="Wang Z.W."/>
            <person name="Zhang Y.Q."/>
            <person name="Mitsuda N."/>
            <person name="Wang M."/>
            <person name="Liu G.H."/>
            <person name="Pecoraro L."/>
            <person name="Huang H.X."/>
            <person name="Xiao X.J."/>
            <person name="Lin M."/>
            <person name="Wu X.Y."/>
            <person name="Wu W.L."/>
            <person name="Chen Y.Y."/>
            <person name="Chang S.B."/>
            <person name="Sakamoto S."/>
            <person name="Ohme-Takagi M."/>
            <person name="Yagi M."/>
            <person name="Zeng S.J."/>
            <person name="Shen C.Y."/>
            <person name="Yeh C.M."/>
            <person name="Luo Y.B."/>
            <person name="Tsai W.C."/>
            <person name="Van de Peer Y."/>
            <person name="Liu Z.J."/>
        </authorList>
    </citation>
    <scope>NUCLEOTIDE SEQUENCE [LARGE SCALE GENOMIC DNA]</scope>
    <source>
        <tissue evidence="1">The whole plant</tissue>
    </source>
</reference>
<evidence type="ECO:0000313" key="1">
    <source>
        <dbReference type="EMBL" id="PKU67480.1"/>
    </source>
</evidence>
<name>A0A2I0VVN9_9ASPA</name>
<dbReference type="AlphaFoldDB" id="A0A2I0VVN9"/>
<sequence>MEEPEWNFGFEYDNRGRVNILRSPFFDVGFDFDDTFEEYLERILPPLVEAIDDHFSVYTWIIEGRPPTPPIPAPSPATSPLKITCLLVASLSLLTVLFR</sequence>
<evidence type="ECO:0000313" key="2">
    <source>
        <dbReference type="Proteomes" id="UP000233837"/>
    </source>
</evidence>
<protein>
    <submittedName>
        <fullName evidence="1">Uncharacterized protein</fullName>
    </submittedName>
</protein>
<keyword evidence="2" id="KW-1185">Reference proteome</keyword>
<reference evidence="1 2" key="1">
    <citation type="journal article" date="2016" name="Sci. Rep.">
        <title>The Dendrobium catenatum Lindl. genome sequence provides insights into polysaccharide synthase, floral development and adaptive evolution.</title>
        <authorList>
            <person name="Zhang G.Q."/>
            <person name="Xu Q."/>
            <person name="Bian C."/>
            <person name="Tsai W.C."/>
            <person name="Yeh C.M."/>
            <person name="Liu K.W."/>
            <person name="Yoshida K."/>
            <person name="Zhang L.S."/>
            <person name="Chang S.B."/>
            <person name="Chen F."/>
            <person name="Shi Y."/>
            <person name="Su Y.Y."/>
            <person name="Zhang Y.Q."/>
            <person name="Chen L.J."/>
            <person name="Yin Y."/>
            <person name="Lin M."/>
            <person name="Huang H."/>
            <person name="Deng H."/>
            <person name="Wang Z.W."/>
            <person name="Zhu S.L."/>
            <person name="Zhao X."/>
            <person name="Deng C."/>
            <person name="Niu S.C."/>
            <person name="Huang J."/>
            <person name="Wang M."/>
            <person name="Liu G.H."/>
            <person name="Yang H.J."/>
            <person name="Xiao X.J."/>
            <person name="Hsiao Y.Y."/>
            <person name="Wu W.L."/>
            <person name="Chen Y.Y."/>
            <person name="Mitsuda N."/>
            <person name="Ohme-Takagi M."/>
            <person name="Luo Y.B."/>
            <person name="Van de Peer Y."/>
            <person name="Liu Z.J."/>
        </authorList>
    </citation>
    <scope>NUCLEOTIDE SEQUENCE [LARGE SCALE GENOMIC DNA]</scope>
    <source>
        <tissue evidence="1">The whole plant</tissue>
    </source>
</reference>
<accession>A0A2I0VVN9</accession>
<dbReference type="EMBL" id="KZ503194">
    <property type="protein sequence ID" value="PKU67480.1"/>
    <property type="molecule type" value="Genomic_DNA"/>
</dbReference>
<organism evidence="1 2">
    <name type="scientific">Dendrobium catenatum</name>
    <dbReference type="NCBI Taxonomy" id="906689"/>
    <lineage>
        <taxon>Eukaryota</taxon>
        <taxon>Viridiplantae</taxon>
        <taxon>Streptophyta</taxon>
        <taxon>Embryophyta</taxon>
        <taxon>Tracheophyta</taxon>
        <taxon>Spermatophyta</taxon>
        <taxon>Magnoliopsida</taxon>
        <taxon>Liliopsida</taxon>
        <taxon>Asparagales</taxon>
        <taxon>Orchidaceae</taxon>
        <taxon>Epidendroideae</taxon>
        <taxon>Malaxideae</taxon>
        <taxon>Dendrobiinae</taxon>
        <taxon>Dendrobium</taxon>
    </lineage>
</organism>
<gene>
    <name evidence="1" type="ORF">MA16_Dca020406</name>
</gene>
<proteinExistence type="predicted"/>